<evidence type="ECO:0000313" key="3">
    <source>
        <dbReference type="Proteomes" id="UP000186997"/>
    </source>
</evidence>
<organism evidence="2 3">
    <name type="scientific">Yoonia rosea</name>
    <dbReference type="NCBI Taxonomy" id="287098"/>
    <lineage>
        <taxon>Bacteria</taxon>
        <taxon>Pseudomonadati</taxon>
        <taxon>Pseudomonadota</taxon>
        <taxon>Alphaproteobacteria</taxon>
        <taxon>Rhodobacterales</taxon>
        <taxon>Paracoccaceae</taxon>
        <taxon>Yoonia</taxon>
    </lineage>
</organism>
<keyword evidence="3" id="KW-1185">Reference proteome</keyword>
<reference evidence="3" key="1">
    <citation type="submission" date="2017-01" db="EMBL/GenBank/DDBJ databases">
        <authorList>
            <person name="Varghese N."/>
            <person name="Submissions S."/>
        </authorList>
    </citation>
    <scope>NUCLEOTIDE SEQUENCE [LARGE SCALE GENOMIC DNA]</scope>
    <source>
        <strain evidence="3">DSM 29591</strain>
    </source>
</reference>
<dbReference type="Proteomes" id="UP000186997">
    <property type="component" value="Unassembled WGS sequence"/>
</dbReference>
<dbReference type="AlphaFoldDB" id="A0A1R3WXP9"/>
<dbReference type="EMBL" id="FTPR01000001">
    <property type="protein sequence ID" value="SIT83236.1"/>
    <property type="molecule type" value="Genomic_DNA"/>
</dbReference>
<evidence type="ECO:0000256" key="1">
    <source>
        <dbReference type="SAM" id="SignalP"/>
    </source>
</evidence>
<dbReference type="RefSeq" id="WP_165689309.1">
    <property type="nucleotide sequence ID" value="NZ_FTPR01000001.1"/>
</dbReference>
<keyword evidence="1" id="KW-0732">Signal</keyword>
<evidence type="ECO:0000313" key="2">
    <source>
        <dbReference type="EMBL" id="SIT83236.1"/>
    </source>
</evidence>
<protein>
    <submittedName>
        <fullName evidence="2">Uncharacterized protein</fullName>
    </submittedName>
</protein>
<gene>
    <name evidence="2" type="ORF">SAMN05421665_1625</name>
</gene>
<name>A0A1R3WXP9_9RHOB</name>
<accession>A0A1R3WXP9</accession>
<dbReference type="STRING" id="287098.SAMN05421665_1625"/>
<proteinExistence type="predicted"/>
<feature type="signal peptide" evidence="1">
    <location>
        <begin position="1"/>
        <end position="20"/>
    </location>
</feature>
<sequence>MVQGLLAFTVAALMALVAVSGSQDRAPQQITSDVAAQQHVNYDGLF</sequence>
<feature type="chain" id="PRO_5012277736" evidence="1">
    <location>
        <begin position="21"/>
        <end position="46"/>
    </location>
</feature>